<keyword evidence="2" id="KW-0255">Endonuclease</keyword>
<comment type="caution">
    <text evidence="2">The sequence shown here is derived from an EMBL/GenBank/DDBJ whole genome shotgun (WGS) entry which is preliminary data.</text>
</comment>
<keyword evidence="2" id="KW-0378">Hydrolase</keyword>
<sequence>MKFLRAKSVDGHEVVFWLKQAWYDRVGYAAVQVDFLGDSDDGEYRDAAFISKVTNRVSSAARRGATHALLLKMEGDSIVDYIATRIQDITRIYEQQIEAYPRLARNTKSPTIYFAGSRSADEVQCAQIARTYDIPLEVLAASPRPLEVEPDHSPEPAAKKVTIELERRLAQGRFRQLLGEHFQWRCAVTGNTTAAVLDAAHLPGRDWRFHNTANDGVLLRCDLHRALDANLAEIKDGTFLLSDALRGGEYEQYHGKVLGL</sequence>
<feature type="domain" description="HNH nuclease" evidence="1">
    <location>
        <begin position="186"/>
        <end position="230"/>
    </location>
</feature>
<dbReference type="InterPro" id="IPR003615">
    <property type="entry name" value="HNH_nuc"/>
</dbReference>
<dbReference type="RefSeq" id="WP_284076832.1">
    <property type="nucleotide sequence ID" value="NZ_JAVLSM010000007.1"/>
</dbReference>
<dbReference type="EMBL" id="JAVRAA010000005">
    <property type="protein sequence ID" value="MDT0337363.1"/>
    <property type="molecule type" value="Genomic_DNA"/>
</dbReference>
<gene>
    <name evidence="2" type="ORF">RJN63_11035</name>
</gene>
<proteinExistence type="predicted"/>
<dbReference type="Pfam" id="PF13391">
    <property type="entry name" value="HNH_2"/>
    <property type="match status" value="1"/>
</dbReference>
<accession>A0AAE4GAE9</accession>
<dbReference type="AlphaFoldDB" id="A0AAE4GAE9"/>
<evidence type="ECO:0000259" key="1">
    <source>
        <dbReference type="Pfam" id="PF13391"/>
    </source>
</evidence>
<organism evidence="2">
    <name type="scientific">Herbaspirillum huttiense subsp. nephrolepidis</name>
    <dbReference type="NCBI Taxonomy" id="3075126"/>
    <lineage>
        <taxon>Bacteria</taxon>
        <taxon>Pseudomonadati</taxon>
        <taxon>Pseudomonadota</taxon>
        <taxon>Betaproteobacteria</taxon>
        <taxon>Burkholderiales</taxon>
        <taxon>Oxalobacteraceae</taxon>
        <taxon>Herbaspirillum</taxon>
    </lineage>
</organism>
<name>A0AAE4GAE9_9BURK</name>
<dbReference type="EC" id="3.1.-.-" evidence="2"/>
<evidence type="ECO:0000313" key="2">
    <source>
        <dbReference type="EMBL" id="MDT0337363.1"/>
    </source>
</evidence>
<dbReference type="GO" id="GO:0004519">
    <property type="term" value="F:endonuclease activity"/>
    <property type="evidence" value="ECO:0007669"/>
    <property type="project" value="UniProtKB-KW"/>
</dbReference>
<protein>
    <submittedName>
        <fullName evidence="2">HNH endonuclease signature motif containing protein</fullName>
        <ecNumber evidence="2">3.1.-.-</ecNumber>
    </submittedName>
</protein>
<keyword evidence="2" id="KW-0540">Nuclease</keyword>
<dbReference type="GO" id="GO:0016787">
    <property type="term" value="F:hydrolase activity"/>
    <property type="evidence" value="ECO:0007669"/>
    <property type="project" value="UniProtKB-KW"/>
</dbReference>
<reference evidence="2" key="1">
    <citation type="submission" date="2023-02" db="EMBL/GenBank/DDBJ databases">
        <title>Description of Herbaspirillum huttiense subsp. nephrolepsisexaltata and Herbaspirillum huttiense subsp. lycopersicon.</title>
        <authorList>
            <person name="Poudel M."/>
            <person name="Sharma A."/>
            <person name="Goss E."/>
            <person name="Tapia J.H."/>
            <person name="Harmon C.M."/>
            <person name="Jones J.B."/>
        </authorList>
    </citation>
    <scope>NUCLEOTIDE SEQUENCE</scope>
    <source>
        <strain evidence="2">NC40101</strain>
    </source>
</reference>